<evidence type="ECO:0000313" key="2">
    <source>
        <dbReference type="EMBL" id="RDW93005.1"/>
    </source>
</evidence>
<reference evidence="2 3" key="1">
    <citation type="journal article" date="2018" name="IMA Fungus">
        <title>IMA Genome-F 9: Draft genome sequence of Annulohypoxylon stygium, Aspergillus mulundensis, Berkeleyomyces basicola (syn. Thielaviopsis basicola), Ceratocystis smalleyi, two Cercospora beticola strains, Coleophoma cylindrospora, Fusarium fracticaudum, Phialophora cf. hyalina, and Morchella septimelata.</title>
        <authorList>
            <person name="Wingfield B.D."/>
            <person name="Bills G.F."/>
            <person name="Dong Y."/>
            <person name="Huang W."/>
            <person name="Nel W.J."/>
            <person name="Swalarsk-Parry B.S."/>
            <person name="Vaghefi N."/>
            <person name="Wilken P.M."/>
            <person name="An Z."/>
            <person name="de Beer Z.W."/>
            <person name="De Vos L."/>
            <person name="Chen L."/>
            <person name="Duong T.A."/>
            <person name="Gao Y."/>
            <person name="Hammerbacher A."/>
            <person name="Kikkert J.R."/>
            <person name="Li Y."/>
            <person name="Li H."/>
            <person name="Li K."/>
            <person name="Li Q."/>
            <person name="Liu X."/>
            <person name="Ma X."/>
            <person name="Naidoo K."/>
            <person name="Pethybridge S.J."/>
            <person name="Sun J."/>
            <person name="Steenkamp E.T."/>
            <person name="van der Nest M.A."/>
            <person name="van Wyk S."/>
            <person name="Wingfield M.J."/>
            <person name="Xiong C."/>
            <person name="Yue Q."/>
            <person name="Zhang X."/>
        </authorList>
    </citation>
    <scope>NUCLEOTIDE SEQUENCE [LARGE SCALE GENOMIC DNA]</scope>
    <source>
        <strain evidence="2 3">DSM 5745</strain>
    </source>
</reference>
<organism evidence="2 3">
    <name type="scientific">Aspergillus mulundensis</name>
    <dbReference type="NCBI Taxonomy" id="1810919"/>
    <lineage>
        <taxon>Eukaryota</taxon>
        <taxon>Fungi</taxon>
        <taxon>Dikarya</taxon>
        <taxon>Ascomycota</taxon>
        <taxon>Pezizomycotina</taxon>
        <taxon>Eurotiomycetes</taxon>
        <taxon>Eurotiomycetidae</taxon>
        <taxon>Eurotiales</taxon>
        <taxon>Aspergillaceae</taxon>
        <taxon>Aspergillus</taxon>
        <taxon>Aspergillus subgen. Nidulantes</taxon>
    </lineage>
</organism>
<gene>
    <name evidence="2" type="ORF">DSM5745_00327</name>
</gene>
<dbReference type="Proteomes" id="UP000256690">
    <property type="component" value="Unassembled WGS sequence"/>
</dbReference>
<accession>A0A3D8T364</accession>
<sequence length="634" mass="70540">MTTRFPTISSKTSTRILLPIWPTEVSYASPTLTSAPTTPDDLPNSTRHRRTNRSSSMHGCNTDTDSFEEEDLCAGGPSLCLPPCYNVYLPPSHPLHTKLYCSTTYQDIITELGRENGVVISDVSFVQRKSLYSTDSDSPSPLTGLLTVHRDDPKERGWADFARKIWRSLKGCPELDLGLDRGRISVEIVDERFDWEYPSVFPCQATDDILPMWEDVCARSLDKINDLSGIKAIGCHRIGNEPKAESCSPHILVSVSWECNRNWDDVRDTIIDVLTWFGLQSVGVIIRKDLPVPGHGRLEPTAGTLQVEGCTSTARIGDSIGLHGSSDYCYGTLGGFLELKDPRSGQWSEHGITCFHCVVPSRVDSKSSQSKRRCLSPGQSNDGDSWRLEVDSPTSRDVQQGINELSKQIAQLKAHSYDPNLESGSDADFRICEALSRQIRTLGKMRAEMTDYFENRQNLLGTVFAAPEFRHNVPARNGLGTAMDWALIQPSLGRACGEKDFISRSKILGDECLDFIPRHRNIDRGTRLDKIGRATGETWGLYNGLRTARITRCQNDDDRVETVTMEHTVVYNREGRERSYAKGDDGALVFSYQGLVVGMLVGGESNGDIAYFSHIQEILHGIKEVTGVEAVRLK</sequence>
<dbReference type="OrthoDB" id="5424209at2759"/>
<feature type="compositionally biased region" description="Low complexity" evidence="1">
    <location>
        <begin position="29"/>
        <end position="45"/>
    </location>
</feature>
<dbReference type="STRING" id="1810919.A0A3D8T364"/>
<dbReference type="EMBL" id="PVWQ01000001">
    <property type="protein sequence ID" value="RDW93005.1"/>
    <property type="molecule type" value="Genomic_DNA"/>
</dbReference>
<proteinExistence type="predicted"/>
<feature type="region of interest" description="Disordered" evidence="1">
    <location>
        <begin position="29"/>
        <end position="60"/>
    </location>
</feature>
<keyword evidence="3" id="KW-1185">Reference proteome</keyword>
<dbReference type="AlphaFoldDB" id="A0A3D8T364"/>
<evidence type="ECO:0000256" key="1">
    <source>
        <dbReference type="SAM" id="MobiDB-lite"/>
    </source>
</evidence>
<comment type="caution">
    <text evidence="2">The sequence shown here is derived from an EMBL/GenBank/DDBJ whole genome shotgun (WGS) entry which is preliminary data.</text>
</comment>
<protein>
    <submittedName>
        <fullName evidence="2">Uncharacterized protein</fullName>
    </submittedName>
</protein>
<feature type="region of interest" description="Disordered" evidence="1">
    <location>
        <begin position="368"/>
        <end position="394"/>
    </location>
</feature>
<evidence type="ECO:0000313" key="3">
    <source>
        <dbReference type="Proteomes" id="UP000256690"/>
    </source>
</evidence>
<dbReference type="GeneID" id="38110697"/>
<dbReference type="RefSeq" id="XP_026608188.1">
    <property type="nucleotide sequence ID" value="XM_026742343.1"/>
</dbReference>
<name>A0A3D8T364_9EURO</name>